<evidence type="ECO:0000259" key="2">
    <source>
        <dbReference type="Pfam" id="PF00561"/>
    </source>
</evidence>
<dbReference type="OrthoDB" id="9801162at2"/>
<dbReference type="EMBL" id="SDPQ02000003">
    <property type="protein sequence ID" value="KAA1395434.1"/>
    <property type="molecule type" value="Genomic_DNA"/>
</dbReference>
<organism evidence="3 4">
    <name type="scientific">Aeromicrobium ginsengisoli</name>
    <dbReference type="NCBI Taxonomy" id="363867"/>
    <lineage>
        <taxon>Bacteria</taxon>
        <taxon>Bacillati</taxon>
        <taxon>Actinomycetota</taxon>
        <taxon>Actinomycetes</taxon>
        <taxon>Propionibacteriales</taxon>
        <taxon>Nocardioidaceae</taxon>
        <taxon>Aeromicrobium</taxon>
    </lineage>
</organism>
<proteinExistence type="predicted"/>
<gene>
    <name evidence="3" type="ORF">ESP70_014855</name>
</gene>
<dbReference type="InterPro" id="IPR000073">
    <property type="entry name" value="AB_hydrolase_1"/>
</dbReference>
<feature type="domain" description="AB hydrolase-1" evidence="2">
    <location>
        <begin position="23"/>
        <end position="253"/>
    </location>
</feature>
<dbReference type="RefSeq" id="WP_149690099.1">
    <property type="nucleotide sequence ID" value="NZ_SDPQ02000003.1"/>
</dbReference>
<dbReference type="PRINTS" id="PR00111">
    <property type="entry name" value="ABHYDROLASE"/>
</dbReference>
<dbReference type="PRINTS" id="PR00412">
    <property type="entry name" value="EPOXHYDRLASE"/>
</dbReference>
<dbReference type="InterPro" id="IPR029058">
    <property type="entry name" value="AB_hydrolase_fold"/>
</dbReference>
<dbReference type="InterPro" id="IPR000639">
    <property type="entry name" value="Epox_hydrolase-like"/>
</dbReference>
<keyword evidence="1" id="KW-0575">Peroxidase</keyword>
<dbReference type="InterPro" id="IPR050471">
    <property type="entry name" value="AB_hydrolase"/>
</dbReference>
<keyword evidence="3" id="KW-0378">Hydrolase</keyword>
<evidence type="ECO:0000313" key="3">
    <source>
        <dbReference type="EMBL" id="KAA1395434.1"/>
    </source>
</evidence>
<sequence>MLVDHDVPTILGRIRVRTDGDGPAMLMWPSLLMDGSLWAAQAAHFADRFTVLVVDPPGHGDSEPLTRGFSFDECATVIEQVLDHVGVTRAHVLGNSWGGMIGGTFAALHPDRVGASVLMNATATTAGRYQRIEYAAMLQTARLLHGIKPPLTRSVLKAFLGPTSLRTRSDVVRAVRTSLSKVDMTSATWAVRSVVPERPDQRELFARISTPVLVIAGDEDATFPVAENRAMAESIPGADFVVIDGAAHLAALEVPDQVNALVDDYVVRHPLDM</sequence>
<dbReference type="GO" id="GO:0016787">
    <property type="term" value="F:hydrolase activity"/>
    <property type="evidence" value="ECO:0007669"/>
    <property type="project" value="UniProtKB-KW"/>
</dbReference>
<comment type="caution">
    <text evidence="3">The sequence shown here is derived from an EMBL/GenBank/DDBJ whole genome shotgun (WGS) entry which is preliminary data.</text>
</comment>
<dbReference type="AlphaFoldDB" id="A0A5M4FAR3"/>
<dbReference type="PANTHER" id="PTHR43433:SF5">
    <property type="entry name" value="AB HYDROLASE-1 DOMAIN-CONTAINING PROTEIN"/>
    <property type="match status" value="1"/>
</dbReference>
<dbReference type="Gene3D" id="3.40.50.1820">
    <property type="entry name" value="alpha/beta hydrolase"/>
    <property type="match status" value="1"/>
</dbReference>
<dbReference type="Pfam" id="PF00561">
    <property type="entry name" value="Abhydrolase_1"/>
    <property type="match status" value="1"/>
</dbReference>
<protein>
    <submittedName>
        <fullName evidence="3">Alpha/beta fold hydrolase</fullName>
    </submittedName>
</protein>
<keyword evidence="1" id="KW-0560">Oxidoreductase</keyword>
<accession>A0A5M4FAR3</accession>
<evidence type="ECO:0000256" key="1">
    <source>
        <dbReference type="ARBA" id="ARBA00022559"/>
    </source>
</evidence>
<evidence type="ECO:0000313" key="4">
    <source>
        <dbReference type="Proteomes" id="UP000380867"/>
    </source>
</evidence>
<keyword evidence="4" id="KW-1185">Reference proteome</keyword>
<dbReference type="Proteomes" id="UP000380867">
    <property type="component" value="Unassembled WGS sequence"/>
</dbReference>
<name>A0A5M4FAR3_9ACTN</name>
<reference evidence="3" key="1">
    <citation type="submission" date="2019-09" db="EMBL/GenBank/DDBJ databases">
        <authorList>
            <person name="Li J."/>
        </authorList>
    </citation>
    <scope>NUCLEOTIDE SEQUENCE [LARGE SCALE GENOMIC DNA]</scope>
    <source>
        <strain evidence="3">JCM 14732</strain>
    </source>
</reference>
<dbReference type="SUPFAM" id="SSF53474">
    <property type="entry name" value="alpha/beta-Hydrolases"/>
    <property type="match status" value="1"/>
</dbReference>
<dbReference type="GO" id="GO:0004601">
    <property type="term" value="F:peroxidase activity"/>
    <property type="evidence" value="ECO:0007669"/>
    <property type="project" value="UniProtKB-KW"/>
</dbReference>
<dbReference type="PANTHER" id="PTHR43433">
    <property type="entry name" value="HYDROLASE, ALPHA/BETA FOLD FAMILY PROTEIN"/>
    <property type="match status" value="1"/>
</dbReference>